<dbReference type="Proteomes" id="UP000236178">
    <property type="component" value="Unassembled WGS sequence"/>
</dbReference>
<dbReference type="GO" id="GO:0005576">
    <property type="term" value="C:extracellular region"/>
    <property type="evidence" value="ECO:0007669"/>
    <property type="project" value="UniProtKB-SubCell"/>
</dbReference>
<keyword evidence="2" id="KW-0964">Secreted</keyword>
<organism evidence="5 6">
    <name type="scientific">Streptomyces populi</name>
    <dbReference type="NCBI Taxonomy" id="2058924"/>
    <lineage>
        <taxon>Bacteria</taxon>
        <taxon>Bacillati</taxon>
        <taxon>Actinomycetota</taxon>
        <taxon>Actinomycetes</taxon>
        <taxon>Kitasatosporales</taxon>
        <taxon>Streptomycetaceae</taxon>
        <taxon>Streptomyces</taxon>
    </lineage>
</organism>
<gene>
    <name evidence="5" type="ORF">CW362_40490</name>
</gene>
<dbReference type="GO" id="GO:0005509">
    <property type="term" value="F:calcium ion binding"/>
    <property type="evidence" value="ECO:0007669"/>
    <property type="project" value="InterPro"/>
</dbReference>
<evidence type="ECO:0000313" key="6">
    <source>
        <dbReference type="Proteomes" id="UP000236178"/>
    </source>
</evidence>
<dbReference type="InterPro" id="IPR011049">
    <property type="entry name" value="Serralysin-like_metalloprot_C"/>
</dbReference>
<protein>
    <submittedName>
        <fullName evidence="5">Calcium-binding protein</fullName>
    </submittedName>
</protein>
<feature type="signal peptide" evidence="4">
    <location>
        <begin position="1"/>
        <end position="29"/>
    </location>
</feature>
<sequence length="278" mass="27892">MRTLRTIASTASLALALGGGVFVASTAQAAASQASIGRTSWGELRYTAGAGQTNKLRITGKKVDVGSEDHYEILLTFRDAYDITLSTDRCGYPSAADHKLVECRVEVGVGGTGDGDHFDAYLGDGNDTAVVAGPALNSVHGGKGNDLLKGTSGSKLYGEDGDDRLDGGGGVYGEGSSGGAGDDTLTGCESRCHGGPGDDVLFGTASGQDDGLYGDDGNDVVHGGSGADLLSGGRGNDKLYGDAGDDRIYGNTGNDLLHGGAGADALSGGAGTDRVYQN</sequence>
<name>A0A2I0SBZ6_9ACTN</name>
<reference evidence="5 6" key="1">
    <citation type="submission" date="2017-12" db="EMBL/GenBank/DDBJ databases">
        <title>Streptomyces populusis sp. nov., a novel endophytic actinobacterium isolated from stems of Populus adenopoda Maxim.</title>
        <authorList>
            <person name="Wang Z."/>
        </authorList>
    </citation>
    <scope>NUCLEOTIDE SEQUENCE [LARGE SCALE GENOMIC DNA]</scope>
    <source>
        <strain evidence="5 6">A249</strain>
    </source>
</reference>
<dbReference type="Gene3D" id="2.160.20.160">
    <property type="match status" value="1"/>
</dbReference>
<evidence type="ECO:0000256" key="2">
    <source>
        <dbReference type="ARBA" id="ARBA00022525"/>
    </source>
</evidence>
<keyword evidence="4" id="KW-0732">Signal</keyword>
<dbReference type="Gene3D" id="2.150.10.10">
    <property type="entry name" value="Serralysin-like metalloprotease, C-terminal"/>
    <property type="match status" value="1"/>
</dbReference>
<dbReference type="PRINTS" id="PR00313">
    <property type="entry name" value="CABNDNGRPT"/>
</dbReference>
<accession>A0A2I0SBZ6</accession>
<comment type="caution">
    <text evidence="5">The sequence shown here is derived from an EMBL/GenBank/DDBJ whole genome shotgun (WGS) entry which is preliminary data.</text>
</comment>
<feature type="chain" id="PRO_5014134942" evidence="4">
    <location>
        <begin position="30"/>
        <end position="278"/>
    </location>
</feature>
<dbReference type="AlphaFoldDB" id="A0A2I0SBZ6"/>
<dbReference type="RefSeq" id="WP_103554590.1">
    <property type="nucleotide sequence ID" value="NZ_JBHJSK010000009.1"/>
</dbReference>
<dbReference type="PANTHER" id="PTHR38340:SF1">
    <property type="entry name" value="S-LAYER PROTEIN"/>
    <property type="match status" value="1"/>
</dbReference>
<proteinExistence type="predicted"/>
<evidence type="ECO:0000256" key="1">
    <source>
        <dbReference type="ARBA" id="ARBA00004613"/>
    </source>
</evidence>
<dbReference type="OrthoDB" id="4194109at2"/>
<evidence type="ECO:0000313" key="5">
    <source>
        <dbReference type="EMBL" id="PKT67434.1"/>
    </source>
</evidence>
<dbReference type="InterPro" id="IPR001343">
    <property type="entry name" value="Hemolysn_Ca-bd"/>
</dbReference>
<dbReference type="PANTHER" id="PTHR38340">
    <property type="entry name" value="S-LAYER PROTEIN"/>
    <property type="match status" value="1"/>
</dbReference>
<keyword evidence="6" id="KW-1185">Reference proteome</keyword>
<dbReference type="Pfam" id="PF00353">
    <property type="entry name" value="HemolysinCabind"/>
    <property type="match status" value="4"/>
</dbReference>
<dbReference type="EMBL" id="PJOS01000175">
    <property type="protein sequence ID" value="PKT67434.1"/>
    <property type="molecule type" value="Genomic_DNA"/>
</dbReference>
<dbReference type="InterPro" id="IPR018511">
    <property type="entry name" value="Hemolysin-typ_Ca-bd_CS"/>
</dbReference>
<dbReference type="SUPFAM" id="SSF51120">
    <property type="entry name" value="beta-Roll"/>
    <property type="match status" value="2"/>
</dbReference>
<evidence type="ECO:0000256" key="3">
    <source>
        <dbReference type="SAM" id="MobiDB-lite"/>
    </source>
</evidence>
<dbReference type="InterPro" id="IPR050557">
    <property type="entry name" value="RTX_toxin/Mannuronan_C5-epim"/>
</dbReference>
<feature type="region of interest" description="Disordered" evidence="3">
    <location>
        <begin position="150"/>
        <end position="182"/>
    </location>
</feature>
<evidence type="ECO:0000256" key="4">
    <source>
        <dbReference type="SAM" id="SignalP"/>
    </source>
</evidence>
<comment type="subcellular location">
    <subcellularLocation>
        <location evidence="1">Secreted</location>
    </subcellularLocation>
</comment>
<dbReference type="PROSITE" id="PS00330">
    <property type="entry name" value="HEMOLYSIN_CALCIUM"/>
    <property type="match status" value="2"/>
</dbReference>
<feature type="compositionally biased region" description="Gly residues" evidence="3">
    <location>
        <begin position="167"/>
        <end position="181"/>
    </location>
</feature>